<feature type="signal peptide" evidence="2">
    <location>
        <begin position="1"/>
        <end position="31"/>
    </location>
</feature>
<dbReference type="SUPFAM" id="SSF52266">
    <property type="entry name" value="SGNH hydrolase"/>
    <property type="match status" value="1"/>
</dbReference>
<dbReference type="Gene3D" id="3.40.50.1110">
    <property type="entry name" value="SGNH hydrolase"/>
    <property type="match status" value="1"/>
</dbReference>
<dbReference type="InterPro" id="IPR036514">
    <property type="entry name" value="SGNH_hydro_sf"/>
</dbReference>
<evidence type="ECO:0008006" key="5">
    <source>
        <dbReference type="Google" id="ProtNLM"/>
    </source>
</evidence>
<dbReference type="InterPro" id="IPR050592">
    <property type="entry name" value="GDSL_lipolytic_enzyme"/>
</dbReference>
<protein>
    <recommendedName>
        <fullName evidence="5">GDSL esterase/lipase</fullName>
    </recommendedName>
</protein>
<reference evidence="3 4" key="1">
    <citation type="submission" date="2024-04" db="EMBL/GenBank/DDBJ databases">
        <authorList>
            <person name="Fracassetti M."/>
        </authorList>
    </citation>
    <scope>NUCLEOTIDE SEQUENCE [LARGE SCALE GENOMIC DNA]</scope>
</reference>
<keyword evidence="4" id="KW-1185">Reference proteome</keyword>
<evidence type="ECO:0000256" key="2">
    <source>
        <dbReference type="SAM" id="SignalP"/>
    </source>
</evidence>
<dbReference type="Pfam" id="PF00657">
    <property type="entry name" value="Lipase_GDSL"/>
    <property type="match status" value="1"/>
</dbReference>
<dbReference type="InterPro" id="IPR035669">
    <property type="entry name" value="SGNH_plant_lipase-like"/>
</dbReference>
<dbReference type="PANTHER" id="PTHR45642">
    <property type="entry name" value="GDSL ESTERASE/LIPASE EXL3"/>
    <property type="match status" value="1"/>
</dbReference>
<dbReference type="InterPro" id="IPR001087">
    <property type="entry name" value="GDSL"/>
</dbReference>
<dbReference type="AlphaFoldDB" id="A0AAV2GFR3"/>
<dbReference type="Proteomes" id="UP001497516">
    <property type="component" value="Chromosome 8"/>
</dbReference>
<dbReference type="CDD" id="cd01837">
    <property type="entry name" value="SGNH_plant_lipase_like"/>
    <property type="match status" value="1"/>
</dbReference>
<evidence type="ECO:0000313" key="3">
    <source>
        <dbReference type="EMBL" id="CAL1408445.1"/>
    </source>
</evidence>
<organism evidence="3 4">
    <name type="scientific">Linum trigynum</name>
    <dbReference type="NCBI Taxonomy" id="586398"/>
    <lineage>
        <taxon>Eukaryota</taxon>
        <taxon>Viridiplantae</taxon>
        <taxon>Streptophyta</taxon>
        <taxon>Embryophyta</taxon>
        <taxon>Tracheophyta</taxon>
        <taxon>Spermatophyta</taxon>
        <taxon>Magnoliopsida</taxon>
        <taxon>eudicotyledons</taxon>
        <taxon>Gunneridae</taxon>
        <taxon>Pentapetalae</taxon>
        <taxon>rosids</taxon>
        <taxon>fabids</taxon>
        <taxon>Malpighiales</taxon>
        <taxon>Linaceae</taxon>
        <taxon>Linum</taxon>
    </lineage>
</organism>
<name>A0AAV2GFR3_9ROSI</name>
<dbReference type="EMBL" id="OZ034821">
    <property type="protein sequence ID" value="CAL1408445.1"/>
    <property type="molecule type" value="Genomic_DNA"/>
</dbReference>
<sequence length="387" mass="41930">MPPPAFPLPGRIAAAVALITILVITATSAAARAPPPPPPPIHLPKFTAAIIFGDSTVDTGNNNYITTAVFKADHLPYGENFPSETPTGRFSDGRLIPDLIASRLAIKPAVPPYLDPQLPAGELRTGVAFASSGSGYDEQTPELTFSVSMGRQVEMFEEYVVRLRRNFGDDVAEETVGGALILVSAGTNDFTDNYFNLPTRRLQFNMSGYQDFLLQRVEKFVKDVYAAGGRTLFIAGLPPIGCLPIQMSAALQFLPLEARQCIQSQNADSRAYNGKLKTLLHRLEASLPDSVIAYADVFDPILDMVSQPQRYGFVEAKRGCCVSGLLEGAFLCTPLTPTCGDLSAKYVFFDSIHPSEAANKILTANLVHQLASHYAARRRSSVPNHRG</sequence>
<keyword evidence="2" id="KW-0732">Signal</keyword>
<proteinExistence type="inferred from homology"/>
<gene>
    <name evidence="3" type="ORF">LTRI10_LOCUS48037</name>
</gene>
<accession>A0AAV2GFR3</accession>
<evidence type="ECO:0000313" key="4">
    <source>
        <dbReference type="Proteomes" id="UP001497516"/>
    </source>
</evidence>
<comment type="similarity">
    <text evidence="1">Belongs to the 'GDSL' lipolytic enzyme family.</text>
</comment>
<dbReference type="GO" id="GO:0016788">
    <property type="term" value="F:hydrolase activity, acting on ester bonds"/>
    <property type="evidence" value="ECO:0007669"/>
    <property type="project" value="InterPro"/>
</dbReference>
<feature type="chain" id="PRO_5043808103" description="GDSL esterase/lipase" evidence="2">
    <location>
        <begin position="32"/>
        <end position="387"/>
    </location>
</feature>
<evidence type="ECO:0000256" key="1">
    <source>
        <dbReference type="ARBA" id="ARBA00008668"/>
    </source>
</evidence>
<dbReference type="PANTHER" id="PTHR45642:SF30">
    <property type="entry name" value="SGNH HYDROLASE-TYPE ESTERASE DOMAIN-CONTAINING PROTEIN"/>
    <property type="match status" value="1"/>
</dbReference>